<evidence type="ECO:0000313" key="2">
    <source>
        <dbReference type="EMBL" id="OWZ22798.1"/>
    </source>
</evidence>
<name>A0A225X0M9_9STRA</name>
<sequence>MALEMAKEYQAADKARRARIHNEKLSRKQQYQSKPGLVTKLPHRWHGSFRVKRKVEELVYELELLDKSGNWIHHVVHVSLLKAVNEVCDRPKTRLARDEVEDARFDLDAELLPENSWEPDEVAGEFEVEAILNDRRPMPTSTDRPVREFEVKWGGYESTTWEPDSNLSCGGTTCGTKRARNVNRWSKSLMRTKRKNHYEG</sequence>
<gene>
    <name evidence="2" type="ORF">PHMEG_0002441</name>
</gene>
<dbReference type="Pfam" id="PF00385">
    <property type="entry name" value="Chromo"/>
    <property type="match status" value="1"/>
</dbReference>
<feature type="domain" description="Chromo" evidence="1">
    <location>
        <begin position="126"/>
        <end position="169"/>
    </location>
</feature>
<proteinExistence type="predicted"/>
<protein>
    <recommendedName>
        <fullName evidence="1">Chromo domain-containing protein</fullName>
    </recommendedName>
</protein>
<evidence type="ECO:0000313" key="3">
    <source>
        <dbReference type="Proteomes" id="UP000198211"/>
    </source>
</evidence>
<dbReference type="SUPFAM" id="SSF54160">
    <property type="entry name" value="Chromo domain-like"/>
    <property type="match status" value="1"/>
</dbReference>
<dbReference type="InterPro" id="IPR023780">
    <property type="entry name" value="Chromo_domain"/>
</dbReference>
<dbReference type="CDD" id="cd00024">
    <property type="entry name" value="CD_CSD"/>
    <property type="match status" value="1"/>
</dbReference>
<comment type="caution">
    <text evidence="2">The sequence shown here is derived from an EMBL/GenBank/DDBJ whole genome shotgun (WGS) entry which is preliminary data.</text>
</comment>
<organism evidence="2 3">
    <name type="scientific">Phytophthora megakarya</name>
    <dbReference type="NCBI Taxonomy" id="4795"/>
    <lineage>
        <taxon>Eukaryota</taxon>
        <taxon>Sar</taxon>
        <taxon>Stramenopiles</taxon>
        <taxon>Oomycota</taxon>
        <taxon>Peronosporomycetes</taxon>
        <taxon>Peronosporales</taxon>
        <taxon>Peronosporaceae</taxon>
        <taxon>Phytophthora</taxon>
    </lineage>
</organism>
<evidence type="ECO:0000259" key="1">
    <source>
        <dbReference type="PROSITE" id="PS50013"/>
    </source>
</evidence>
<dbReference type="InterPro" id="IPR000953">
    <property type="entry name" value="Chromo/chromo_shadow_dom"/>
</dbReference>
<dbReference type="InterPro" id="IPR056924">
    <property type="entry name" value="SH3_Tf2-1"/>
</dbReference>
<dbReference type="InterPro" id="IPR016197">
    <property type="entry name" value="Chromo-like_dom_sf"/>
</dbReference>
<dbReference type="Gene3D" id="2.40.50.40">
    <property type="match status" value="1"/>
</dbReference>
<dbReference type="EMBL" id="NBNE01000108">
    <property type="protein sequence ID" value="OWZ22798.1"/>
    <property type="molecule type" value="Genomic_DNA"/>
</dbReference>
<dbReference type="SMART" id="SM00298">
    <property type="entry name" value="CHROMO"/>
    <property type="match status" value="1"/>
</dbReference>
<accession>A0A225X0M9</accession>
<dbReference type="Pfam" id="PF24626">
    <property type="entry name" value="SH3_Tf2-1"/>
    <property type="match status" value="1"/>
</dbReference>
<reference evidence="3" key="1">
    <citation type="submission" date="2017-03" db="EMBL/GenBank/DDBJ databases">
        <title>Phytopthora megakarya and P. palmivora, two closely related causual agents of cacao black pod achieved similar genome size and gene model numbers by different mechanisms.</title>
        <authorList>
            <person name="Ali S."/>
            <person name="Shao J."/>
            <person name="Larry D.J."/>
            <person name="Kronmiller B."/>
            <person name="Shen D."/>
            <person name="Strem M.D."/>
            <person name="Melnick R.L."/>
            <person name="Guiltinan M.J."/>
            <person name="Tyler B.M."/>
            <person name="Meinhardt L.W."/>
            <person name="Bailey B.A."/>
        </authorList>
    </citation>
    <scope>NUCLEOTIDE SEQUENCE [LARGE SCALE GENOMIC DNA]</scope>
    <source>
        <strain evidence="3">zdho120</strain>
    </source>
</reference>
<dbReference type="Proteomes" id="UP000198211">
    <property type="component" value="Unassembled WGS sequence"/>
</dbReference>
<dbReference type="AlphaFoldDB" id="A0A225X0M9"/>
<keyword evidence="3" id="KW-1185">Reference proteome</keyword>
<dbReference type="PROSITE" id="PS50013">
    <property type="entry name" value="CHROMO_2"/>
    <property type="match status" value="1"/>
</dbReference>